<evidence type="ECO:0000256" key="1">
    <source>
        <dbReference type="ARBA" id="ARBA00004496"/>
    </source>
</evidence>
<dbReference type="InterPro" id="IPR005631">
    <property type="entry name" value="SDH"/>
</dbReference>
<dbReference type="GO" id="GO:0005737">
    <property type="term" value="C:cytoplasm"/>
    <property type="evidence" value="ECO:0007669"/>
    <property type="project" value="UniProtKB-SubCell"/>
</dbReference>
<dbReference type="SUPFAM" id="SSF109910">
    <property type="entry name" value="YgfY-like"/>
    <property type="match status" value="1"/>
</dbReference>
<comment type="similarity">
    <text evidence="2">Belongs to the SdhE FAD assembly factor family.</text>
</comment>
<dbReference type="EMBL" id="JABAIM010000002">
    <property type="protein sequence ID" value="NLR75670.1"/>
    <property type="molecule type" value="Genomic_DNA"/>
</dbReference>
<gene>
    <name evidence="6" type="ORF">HF682_10900</name>
</gene>
<keyword evidence="5" id="KW-0143">Chaperone</keyword>
<evidence type="ECO:0000313" key="6">
    <source>
        <dbReference type="EMBL" id="NLR75670.1"/>
    </source>
</evidence>
<dbReference type="Proteomes" id="UP000587991">
    <property type="component" value="Unassembled WGS sequence"/>
</dbReference>
<sequence>MSDFDRIRWRSRRGLLELDLILDRFLAQQWHTLPAEQQMAYQEILLLPDNDLLDMVNRRADTDVEHWLPVIERLRNA</sequence>
<evidence type="ECO:0000256" key="5">
    <source>
        <dbReference type="ARBA" id="ARBA00023186"/>
    </source>
</evidence>
<comment type="caution">
    <text evidence="6">The sequence shown here is derived from an EMBL/GenBank/DDBJ whole genome shotgun (WGS) entry which is preliminary data.</text>
</comment>
<dbReference type="PANTHER" id="PTHR39585:SF1">
    <property type="entry name" value="FAD ASSEMBLY FACTOR SDHE"/>
    <property type="match status" value="1"/>
</dbReference>
<keyword evidence="7" id="KW-1185">Reference proteome</keyword>
<evidence type="ECO:0000256" key="4">
    <source>
        <dbReference type="ARBA" id="ARBA00022490"/>
    </source>
</evidence>
<evidence type="ECO:0000256" key="3">
    <source>
        <dbReference type="ARBA" id="ARBA00019418"/>
    </source>
</evidence>
<accession>A0A847RWY4</accession>
<dbReference type="RefSeq" id="WP_168877319.1">
    <property type="nucleotide sequence ID" value="NZ_JABAIM010000002.1"/>
</dbReference>
<dbReference type="Gene3D" id="1.10.150.250">
    <property type="entry name" value="Flavinator of succinate dehydrogenase"/>
    <property type="match status" value="1"/>
</dbReference>
<protein>
    <recommendedName>
        <fullName evidence="3">FAD assembly factor SdhE</fullName>
    </recommendedName>
</protein>
<dbReference type="AlphaFoldDB" id="A0A847RWY4"/>
<comment type="subcellular location">
    <subcellularLocation>
        <location evidence="1">Cytoplasm</location>
    </subcellularLocation>
</comment>
<evidence type="ECO:0000256" key="2">
    <source>
        <dbReference type="ARBA" id="ARBA00008571"/>
    </source>
</evidence>
<dbReference type="PANTHER" id="PTHR39585">
    <property type="entry name" value="FAD ASSEMBLY FACTOR SDHE"/>
    <property type="match status" value="1"/>
</dbReference>
<dbReference type="InterPro" id="IPR050531">
    <property type="entry name" value="SdhE_FAD_assembly_factor"/>
</dbReference>
<name>A0A847RWY4_9NEIS</name>
<proteinExistence type="inferred from homology"/>
<dbReference type="Pfam" id="PF03937">
    <property type="entry name" value="Sdh5"/>
    <property type="match status" value="1"/>
</dbReference>
<organism evidence="6 7">
    <name type="scientific">Leeia aquatica</name>
    <dbReference type="NCBI Taxonomy" id="2725557"/>
    <lineage>
        <taxon>Bacteria</taxon>
        <taxon>Pseudomonadati</taxon>
        <taxon>Pseudomonadota</taxon>
        <taxon>Betaproteobacteria</taxon>
        <taxon>Neisseriales</taxon>
        <taxon>Leeiaceae</taxon>
        <taxon>Leeia</taxon>
    </lineage>
</organism>
<evidence type="ECO:0000313" key="7">
    <source>
        <dbReference type="Proteomes" id="UP000587991"/>
    </source>
</evidence>
<keyword evidence="4" id="KW-0963">Cytoplasm</keyword>
<reference evidence="6 7" key="1">
    <citation type="submission" date="2020-04" db="EMBL/GenBank/DDBJ databases">
        <title>Draft genome of Leeia sp. IMCC25680.</title>
        <authorList>
            <person name="Song J."/>
            <person name="Cho J.-C."/>
        </authorList>
    </citation>
    <scope>NUCLEOTIDE SEQUENCE [LARGE SCALE GENOMIC DNA]</scope>
    <source>
        <strain evidence="6 7">IMCC25680</strain>
    </source>
</reference>
<dbReference type="InterPro" id="IPR036714">
    <property type="entry name" value="SDH_sf"/>
</dbReference>